<name>A0A1M6JHL4_9FIRM</name>
<dbReference type="SUPFAM" id="SSF58014">
    <property type="entry name" value="Coiled-coil domain of nucleotide exchange factor GrpE"/>
    <property type="match status" value="1"/>
</dbReference>
<evidence type="ECO:0000256" key="4">
    <source>
        <dbReference type="ARBA" id="ARBA00022490"/>
    </source>
</evidence>
<dbReference type="Gene3D" id="3.90.20.20">
    <property type="match status" value="1"/>
</dbReference>
<dbReference type="Proteomes" id="UP000184536">
    <property type="component" value="Unassembled WGS sequence"/>
</dbReference>
<dbReference type="AlphaFoldDB" id="A0A1M6JHL4"/>
<dbReference type="PANTHER" id="PTHR21237">
    <property type="entry name" value="GRPE PROTEIN"/>
    <property type="match status" value="1"/>
</dbReference>
<dbReference type="Pfam" id="PF01025">
    <property type="entry name" value="GrpE"/>
    <property type="match status" value="1"/>
</dbReference>
<gene>
    <name evidence="10" type="primary">grpE</name>
    <name evidence="14" type="ORF">SAMN02745975_02139</name>
</gene>
<dbReference type="HAMAP" id="MF_01151">
    <property type="entry name" value="GrpE"/>
    <property type="match status" value="1"/>
</dbReference>
<evidence type="ECO:0000256" key="13">
    <source>
        <dbReference type="SAM" id="MobiDB-lite"/>
    </source>
</evidence>
<keyword evidence="6 10" id="KW-0143">Chaperone</keyword>
<keyword evidence="15" id="KW-1185">Reference proteome</keyword>
<protein>
    <recommendedName>
        <fullName evidence="8 10">Protein GrpE</fullName>
    </recommendedName>
    <alternativeName>
        <fullName evidence="9 10">HSP-70 cofactor</fullName>
    </alternativeName>
</protein>
<evidence type="ECO:0000256" key="1">
    <source>
        <dbReference type="ARBA" id="ARBA00004496"/>
    </source>
</evidence>
<comment type="subcellular location">
    <subcellularLocation>
        <location evidence="1 10">Cytoplasm</location>
    </subcellularLocation>
</comment>
<comment type="function">
    <text evidence="7 10 11">Participates actively in the response to hyperosmotic and heat shock by preventing the aggregation of stress-denatured proteins, in association with DnaK and GrpE. It is the nucleotide exchange factor for DnaK and may function as a thermosensor. Unfolded proteins bind initially to DnaJ; upon interaction with the DnaJ-bound protein, DnaK hydrolyzes its bound ATP, resulting in the formation of a stable complex. GrpE releases ADP from DnaK; ATP binding to DnaK triggers the release of the substrate protein, thus completing the reaction cycle. Several rounds of ATP-dependent interactions between DnaJ, DnaK and GrpE are required for fully efficient folding.</text>
</comment>
<reference evidence="15" key="1">
    <citation type="submission" date="2016-11" db="EMBL/GenBank/DDBJ databases">
        <authorList>
            <person name="Varghese N."/>
            <person name="Submissions S."/>
        </authorList>
    </citation>
    <scope>NUCLEOTIDE SEQUENCE [LARGE SCALE GENOMIC DNA]</scope>
    <source>
        <strain evidence="15">DSM 17957</strain>
    </source>
</reference>
<dbReference type="PROSITE" id="PS01071">
    <property type="entry name" value="GRPE"/>
    <property type="match status" value="1"/>
</dbReference>
<dbReference type="NCBIfam" id="NF010738">
    <property type="entry name" value="PRK14140.1"/>
    <property type="match status" value="1"/>
</dbReference>
<proteinExistence type="inferred from homology"/>
<dbReference type="Gene3D" id="2.30.22.10">
    <property type="entry name" value="Head domain of nucleotide exchange factor GrpE"/>
    <property type="match status" value="1"/>
</dbReference>
<evidence type="ECO:0000256" key="6">
    <source>
        <dbReference type="ARBA" id="ARBA00023186"/>
    </source>
</evidence>
<keyword evidence="5 10" id="KW-0346">Stress response</keyword>
<dbReference type="RefSeq" id="WP_110941275.1">
    <property type="nucleotide sequence ID" value="NZ_FQZV01000026.1"/>
</dbReference>
<evidence type="ECO:0000256" key="12">
    <source>
        <dbReference type="RuleBase" id="RU004478"/>
    </source>
</evidence>
<organism evidence="14 15">
    <name type="scientific">Geosporobacter subterraneus DSM 17957</name>
    <dbReference type="NCBI Taxonomy" id="1121919"/>
    <lineage>
        <taxon>Bacteria</taxon>
        <taxon>Bacillati</taxon>
        <taxon>Bacillota</taxon>
        <taxon>Clostridia</taxon>
        <taxon>Peptostreptococcales</taxon>
        <taxon>Thermotaleaceae</taxon>
        <taxon>Geosporobacter</taxon>
    </lineage>
</organism>
<evidence type="ECO:0000256" key="10">
    <source>
        <dbReference type="HAMAP-Rule" id="MF_01151"/>
    </source>
</evidence>
<evidence type="ECO:0000256" key="7">
    <source>
        <dbReference type="ARBA" id="ARBA00053401"/>
    </source>
</evidence>
<dbReference type="SUPFAM" id="SSF51064">
    <property type="entry name" value="Head domain of nucleotide exchange factor GrpE"/>
    <property type="match status" value="1"/>
</dbReference>
<sequence>MEQNYSEKNEKDFTKDETAESDLEATREELKEQQQAYQDEELRDLLEKKNEEIEEINNKYLRISADFQNYKRRVEKEKSDIYSFANEKLILELLPAVDNLERAVGVIAEEGNKDAALTKGIEMILQQLLDTMKNNGLEEIKALGQDFDPNLHHAVMQEASDTEEGNKVLEVYQKGYTLNGKVIRPSMVKVSH</sequence>
<accession>A0A1M6JHL4</accession>
<dbReference type="InterPro" id="IPR000740">
    <property type="entry name" value="GrpE"/>
</dbReference>
<evidence type="ECO:0000313" key="15">
    <source>
        <dbReference type="Proteomes" id="UP000184536"/>
    </source>
</evidence>
<keyword evidence="4 10" id="KW-0963">Cytoplasm</keyword>
<feature type="region of interest" description="Disordered" evidence="13">
    <location>
        <begin position="1"/>
        <end position="38"/>
    </location>
</feature>
<dbReference type="GO" id="GO:0042803">
    <property type="term" value="F:protein homodimerization activity"/>
    <property type="evidence" value="ECO:0007669"/>
    <property type="project" value="InterPro"/>
</dbReference>
<dbReference type="GO" id="GO:0000774">
    <property type="term" value="F:adenyl-nucleotide exchange factor activity"/>
    <property type="evidence" value="ECO:0007669"/>
    <property type="project" value="InterPro"/>
</dbReference>
<dbReference type="GO" id="GO:0005737">
    <property type="term" value="C:cytoplasm"/>
    <property type="evidence" value="ECO:0007669"/>
    <property type="project" value="UniProtKB-SubCell"/>
</dbReference>
<dbReference type="CDD" id="cd00446">
    <property type="entry name" value="GrpE"/>
    <property type="match status" value="1"/>
</dbReference>
<dbReference type="GO" id="GO:0051082">
    <property type="term" value="F:unfolded protein binding"/>
    <property type="evidence" value="ECO:0007669"/>
    <property type="project" value="TreeGrafter"/>
</dbReference>
<evidence type="ECO:0000256" key="11">
    <source>
        <dbReference type="RuleBase" id="RU000639"/>
    </source>
</evidence>
<evidence type="ECO:0000256" key="3">
    <source>
        <dbReference type="ARBA" id="ARBA00011738"/>
    </source>
</evidence>
<comment type="similarity">
    <text evidence="2 10 12">Belongs to the GrpE family.</text>
</comment>
<dbReference type="FunFam" id="2.30.22.10:FF:000001">
    <property type="entry name" value="Protein GrpE"/>
    <property type="match status" value="1"/>
</dbReference>
<evidence type="ECO:0000256" key="8">
    <source>
        <dbReference type="ARBA" id="ARBA00072274"/>
    </source>
</evidence>
<dbReference type="PRINTS" id="PR00773">
    <property type="entry name" value="GRPEPROTEIN"/>
</dbReference>
<evidence type="ECO:0000256" key="2">
    <source>
        <dbReference type="ARBA" id="ARBA00009054"/>
    </source>
</evidence>
<evidence type="ECO:0000256" key="9">
    <source>
        <dbReference type="ARBA" id="ARBA00076414"/>
    </source>
</evidence>
<dbReference type="GO" id="GO:0006457">
    <property type="term" value="P:protein folding"/>
    <property type="evidence" value="ECO:0007669"/>
    <property type="project" value="InterPro"/>
</dbReference>
<dbReference type="InterPro" id="IPR013805">
    <property type="entry name" value="GrpE_CC"/>
</dbReference>
<feature type="compositionally biased region" description="Basic and acidic residues" evidence="13">
    <location>
        <begin position="1"/>
        <end position="32"/>
    </location>
</feature>
<dbReference type="STRING" id="1121919.SAMN02745975_02139"/>
<comment type="subunit">
    <text evidence="3 10">Homodimer.</text>
</comment>
<evidence type="ECO:0000256" key="5">
    <source>
        <dbReference type="ARBA" id="ARBA00023016"/>
    </source>
</evidence>
<dbReference type="InterPro" id="IPR009012">
    <property type="entry name" value="GrpE_head"/>
</dbReference>
<dbReference type="GO" id="GO:0051087">
    <property type="term" value="F:protein-folding chaperone binding"/>
    <property type="evidence" value="ECO:0007669"/>
    <property type="project" value="InterPro"/>
</dbReference>
<dbReference type="EMBL" id="FQZV01000026">
    <property type="protein sequence ID" value="SHJ46194.1"/>
    <property type="molecule type" value="Genomic_DNA"/>
</dbReference>
<evidence type="ECO:0000313" key="14">
    <source>
        <dbReference type="EMBL" id="SHJ46194.1"/>
    </source>
</evidence>
<dbReference type="OrthoDB" id="9812586at2"/>
<dbReference type="PANTHER" id="PTHR21237:SF23">
    <property type="entry name" value="GRPE PROTEIN HOMOLOG, MITOCHONDRIAL"/>
    <property type="match status" value="1"/>
</dbReference>